<feature type="compositionally biased region" description="Polar residues" evidence="13">
    <location>
        <begin position="462"/>
        <end position="473"/>
    </location>
</feature>
<evidence type="ECO:0000256" key="4">
    <source>
        <dbReference type="ARBA" id="ARBA00022475"/>
    </source>
</evidence>
<feature type="transmembrane region" description="Helical" evidence="12">
    <location>
        <begin position="357"/>
        <end position="378"/>
    </location>
</feature>
<dbReference type="GO" id="GO:0070069">
    <property type="term" value="C:cytochrome complex"/>
    <property type="evidence" value="ECO:0007669"/>
    <property type="project" value="UniProtKB-UniRule"/>
</dbReference>
<feature type="transmembrane region" description="Helical" evidence="12">
    <location>
        <begin position="184"/>
        <end position="208"/>
    </location>
</feature>
<keyword evidence="5 12" id="KW-0349">Heme</keyword>
<dbReference type="RefSeq" id="WP_148854333.1">
    <property type="nucleotide sequence ID" value="NZ_VSRO01000017.1"/>
</dbReference>
<dbReference type="GO" id="GO:0019646">
    <property type="term" value="P:aerobic electron transport chain"/>
    <property type="evidence" value="ECO:0007669"/>
    <property type="project" value="InterPro"/>
</dbReference>
<evidence type="ECO:0000256" key="6">
    <source>
        <dbReference type="ARBA" id="ARBA00022692"/>
    </source>
</evidence>
<evidence type="ECO:0000256" key="5">
    <source>
        <dbReference type="ARBA" id="ARBA00022617"/>
    </source>
</evidence>
<evidence type="ECO:0000256" key="9">
    <source>
        <dbReference type="ARBA" id="ARBA00022989"/>
    </source>
</evidence>
<reference evidence="14 15" key="2">
    <citation type="submission" date="2019-08" db="EMBL/GenBank/DDBJ databases">
        <authorList>
            <person name="Brilhante M."/>
            <person name="Perreten V."/>
        </authorList>
    </citation>
    <scope>NUCLEOTIDE SEQUENCE [LARGE SCALE GENOMIC DNA]</scope>
    <source>
        <strain evidence="14 15">MCP106</strain>
    </source>
</reference>
<evidence type="ECO:0000313" key="14">
    <source>
        <dbReference type="EMBL" id="TYK54794.1"/>
    </source>
</evidence>
<comment type="subcellular location">
    <subcellularLocation>
        <location evidence="12">Cell inner membrane</location>
    </subcellularLocation>
    <subcellularLocation>
        <location evidence="1">Cell membrane</location>
        <topology evidence="1">Multi-pass membrane protein</topology>
    </subcellularLocation>
</comment>
<organism evidence="14 15">
    <name type="scientific">Pseudomonas synxantha</name>
    <dbReference type="NCBI Taxonomy" id="47883"/>
    <lineage>
        <taxon>Bacteria</taxon>
        <taxon>Pseudomonadati</taxon>
        <taxon>Pseudomonadota</taxon>
        <taxon>Gammaproteobacteria</taxon>
        <taxon>Pseudomonadales</taxon>
        <taxon>Pseudomonadaceae</taxon>
        <taxon>Pseudomonas</taxon>
    </lineage>
</organism>
<feature type="transmembrane region" description="Helical" evidence="12">
    <location>
        <begin position="220"/>
        <end position="237"/>
    </location>
</feature>
<dbReference type="GO" id="GO:0005886">
    <property type="term" value="C:plasma membrane"/>
    <property type="evidence" value="ECO:0007669"/>
    <property type="project" value="UniProtKB-SubCell"/>
</dbReference>
<dbReference type="Pfam" id="PF01654">
    <property type="entry name" value="Cyt_bd_oxida_I"/>
    <property type="match status" value="1"/>
</dbReference>
<evidence type="ECO:0000256" key="1">
    <source>
        <dbReference type="ARBA" id="ARBA00004651"/>
    </source>
</evidence>
<comment type="similarity">
    <text evidence="2 12">Belongs to the cytochrome ubiquinol oxidase subunit 1 family.</text>
</comment>
<feature type="transmembrane region" description="Helical" evidence="12">
    <location>
        <begin position="409"/>
        <end position="430"/>
    </location>
</feature>
<feature type="transmembrane region" description="Helical" evidence="12">
    <location>
        <begin position="127"/>
        <end position="148"/>
    </location>
</feature>
<comment type="caution">
    <text evidence="14">The sequence shown here is derived from an EMBL/GenBank/DDBJ whole genome shotgun (WGS) entry which is preliminary data.</text>
</comment>
<evidence type="ECO:0000256" key="8">
    <source>
        <dbReference type="ARBA" id="ARBA00022982"/>
    </source>
</evidence>
<evidence type="ECO:0000256" key="3">
    <source>
        <dbReference type="ARBA" id="ARBA00022448"/>
    </source>
</evidence>
<keyword evidence="4 12" id="KW-1003">Cell membrane</keyword>
<dbReference type="GO" id="GO:0020037">
    <property type="term" value="F:heme binding"/>
    <property type="evidence" value="ECO:0007669"/>
    <property type="project" value="TreeGrafter"/>
</dbReference>
<proteinExistence type="inferred from homology"/>
<keyword evidence="9 12" id="KW-1133">Transmembrane helix</keyword>
<name>A0A5D3G360_9PSED</name>
<evidence type="ECO:0000256" key="12">
    <source>
        <dbReference type="PIRNR" id="PIRNR006446"/>
    </source>
</evidence>
<keyword evidence="10 12" id="KW-0408">Iron</keyword>
<evidence type="ECO:0000256" key="2">
    <source>
        <dbReference type="ARBA" id="ARBA00009819"/>
    </source>
</evidence>
<accession>A0A5D3G360</accession>
<feature type="transmembrane region" description="Helical" evidence="12">
    <location>
        <begin position="97"/>
        <end position="120"/>
    </location>
</feature>
<keyword evidence="8 12" id="KW-0249">Electron transport</keyword>
<feature type="region of interest" description="Disordered" evidence="13">
    <location>
        <begin position="437"/>
        <end position="473"/>
    </location>
</feature>
<dbReference type="EMBL" id="VSRO01000017">
    <property type="protein sequence ID" value="TYK54794.1"/>
    <property type="molecule type" value="Genomic_DNA"/>
</dbReference>
<evidence type="ECO:0000256" key="13">
    <source>
        <dbReference type="SAM" id="MobiDB-lite"/>
    </source>
</evidence>
<dbReference type="Proteomes" id="UP000324029">
    <property type="component" value="Unassembled WGS sequence"/>
</dbReference>
<protein>
    <submittedName>
        <fullName evidence="14">Cytochrome ubiquinol oxidase subunit I</fullName>
    </submittedName>
</protein>
<keyword evidence="11 12" id="KW-0472">Membrane</keyword>
<dbReference type="AlphaFoldDB" id="A0A5D3G360"/>
<reference evidence="14 15" key="1">
    <citation type="submission" date="2019-08" db="EMBL/GenBank/DDBJ databases">
        <title>Subclass B2 metallo-beta lactamase from Pseudomonas synxantha.</title>
        <authorList>
            <person name="Poirel L."/>
            <person name="Palmieri M."/>
            <person name="Masseron A."/>
            <person name="Perreten V."/>
            <person name="Nordman P."/>
        </authorList>
    </citation>
    <scope>NUCLEOTIDE SEQUENCE [LARGE SCALE GENOMIC DNA]</scope>
    <source>
        <strain evidence="14 15">MCP106</strain>
    </source>
</reference>
<dbReference type="PANTHER" id="PTHR30365:SF14">
    <property type="entry name" value="CYTOCHROME BD MENAQUINOL OXIDASE SUBUNIT I-RELATED"/>
    <property type="match status" value="1"/>
</dbReference>
<feature type="transmembrane region" description="Helical" evidence="12">
    <location>
        <begin position="56"/>
        <end position="77"/>
    </location>
</feature>
<dbReference type="GO" id="GO:0046872">
    <property type="term" value="F:metal ion binding"/>
    <property type="evidence" value="ECO:0007669"/>
    <property type="project" value="UniProtKB-UniRule"/>
</dbReference>
<sequence>MLNIEALDLARIQFAFTVSFHIIFPAITIGLASFLAVLEGLWLRTNNAVYKDLYHFWSKIFAVNFGMGVVSGLVMAYEFGTNWSRFSDFAGSITGPLLTYEVLTAFFLEAGFLGVMLFGWNRVGRGLHFFSTVMVAIGTLISTFWILASNSWMQTPQGFSIVDGRVVPLDWFAIVFNPSFPFRLAHMAIAAFVATAFFVGSSAAWHLLRKNDTPAVRKMLSMALWMALIVAPIQAVVGDAHGLNTLEHQPAKIAAIEGHWENVGNGATPLVLFGIPDMEAEKTRYAIEVPYLGSLILTHSLDKQIPALKSFPKQDRPNSSIIFFSFRIMAGLGMLMILTGILGLALRRNGALYRNRLFLRLVLFMGPTGLIAMLAGWITTEVGRQPWVVYGLMRTADAASNHSVTQLSISLALFVLIYFSVFAVGIGYMMKLVRKGPQPHHDHPPQGGPGQERTPRRPLSAVTETLASGDHTN</sequence>
<dbReference type="InterPro" id="IPR002585">
    <property type="entry name" value="Cyt-d_ubiquinol_oxidase_su_1"/>
</dbReference>
<evidence type="ECO:0000256" key="7">
    <source>
        <dbReference type="ARBA" id="ARBA00022723"/>
    </source>
</evidence>
<gene>
    <name evidence="14" type="ORF">FXO26_26265</name>
</gene>
<evidence type="ECO:0000256" key="11">
    <source>
        <dbReference type="ARBA" id="ARBA00023136"/>
    </source>
</evidence>
<evidence type="ECO:0000313" key="15">
    <source>
        <dbReference type="Proteomes" id="UP000324029"/>
    </source>
</evidence>
<feature type="transmembrane region" description="Helical" evidence="12">
    <location>
        <begin position="20"/>
        <end position="44"/>
    </location>
</feature>
<evidence type="ECO:0000256" key="10">
    <source>
        <dbReference type="ARBA" id="ARBA00023004"/>
    </source>
</evidence>
<dbReference type="GO" id="GO:0009055">
    <property type="term" value="F:electron transfer activity"/>
    <property type="evidence" value="ECO:0007669"/>
    <property type="project" value="UniProtKB-UniRule"/>
</dbReference>
<feature type="transmembrane region" description="Helical" evidence="12">
    <location>
        <begin position="321"/>
        <end position="345"/>
    </location>
</feature>
<keyword evidence="7 12" id="KW-0479">Metal-binding</keyword>
<keyword evidence="3 12" id="KW-0813">Transport</keyword>
<dbReference type="GO" id="GO:0016682">
    <property type="term" value="F:oxidoreductase activity, acting on diphenols and related substances as donors, oxygen as acceptor"/>
    <property type="evidence" value="ECO:0007669"/>
    <property type="project" value="TreeGrafter"/>
</dbReference>
<dbReference type="PIRSF" id="PIRSF006446">
    <property type="entry name" value="Cyt_quinol_oxidase_1"/>
    <property type="match status" value="1"/>
</dbReference>
<dbReference type="PANTHER" id="PTHR30365">
    <property type="entry name" value="CYTOCHROME D UBIQUINOL OXIDASE"/>
    <property type="match status" value="1"/>
</dbReference>
<keyword evidence="6 12" id="KW-0812">Transmembrane</keyword>